<comment type="caution">
    <text evidence="5">Lacks conserved residue(s) required for the propagation of feature annotation.</text>
</comment>
<dbReference type="CDD" id="cd00033">
    <property type="entry name" value="CCP"/>
    <property type="match status" value="3"/>
</dbReference>
<dbReference type="InterPro" id="IPR051503">
    <property type="entry name" value="ComplSys_Reg/VirEntry_Med"/>
</dbReference>
<dbReference type="SUPFAM" id="SSF57535">
    <property type="entry name" value="Complement control module/SCR domain"/>
    <property type="match status" value="4"/>
</dbReference>
<dbReference type="InterPro" id="IPR035976">
    <property type="entry name" value="Sushi/SCR/CCP_sf"/>
</dbReference>
<comment type="subcellular location">
    <subcellularLocation>
        <location evidence="1">Virion</location>
    </subcellularLocation>
</comment>
<dbReference type="AlphaFoldDB" id="A0A6P5AM53"/>
<dbReference type="InterPro" id="IPR000436">
    <property type="entry name" value="Sushi_SCR_CCP_dom"/>
</dbReference>
<dbReference type="Pfam" id="PF00084">
    <property type="entry name" value="Sushi"/>
    <property type="match status" value="1"/>
</dbReference>
<protein>
    <submittedName>
        <fullName evidence="8">Complement factor H-like</fullName>
    </submittedName>
</protein>
<accession>A0A6P5AM53</accession>
<keyword evidence="2 5" id="KW-0768">Sushi</keyword>
<evidence type="ECO:0000313" key="7">
    <source>
        <dbReference type="Proteomes" id="UP000515135"/>
    </source>
</evidence>
<evidence type="ECO:0000256" key="5">
    <source>
        <dbReference type="PROSITE-ProRule" id="PRU00302"/>
    </source>
</evidence>
<reference evidence="8" key="1">
    <citation type="submission" date="2025-08" db="UniProtKB">
        <authorList>
            <consortium name="RefSeq"/>
        </authorList>
    </citation>
    <scope>IDENTIFICATION</scope>
    <source>
        <tissue evidence="8">Gonad</tissue>
    </source>
</reference>
<evidence type="ECO:0000256" key="4">
    <source>
        <dbReference type="ARBA" id="ARBA00023157"/>
    </source>
</evidence>
<name>A0A6P5AM53_BRABE</name>
<evidence type="ECO:0000313" key="8">
    <source>
        <dbReference type="RefSeq" id="XP_019643111.1"/>
    </source>
</evidence>
<keyword evidence="7" id="KW-1185">Reference proteome</keyword>
<dbReference type="SMART" id="SM00032">
    <property type="entry name" value="CCP"/>
    <property type="match status" value="4"/>
</dbReference>
<organism evidence="7 8">
    <name type="scientific">Branchiostoma belcheri</name>
    <name type="common">Amphioxus</name>
    <dbReference type="NCBI Taxonomy" id="7741"/>
    <lineage>
        <taxon>Eukaryota</taxon>
        <taxon>Metazoa</taxon>
        <taxon>Chordata</taxon>
        <taxon>Cephalochordata</taxon>
        <taxon>Leptocardii</taxon>
        <taxon>Amphioxiformes</taxon>
        <taxon>Branchiostomatidae</taxon>
        <taxon>Branchiostoma</taxon>
    </lineage>
</organism>
<dbReference type="Gene3D" id="2.10.70.10">
    <property type="entry name" value="Complement Module, domain 1"/>
    <property type="match status" value="4"/>
</dbReference>
<dbReference type="GeneID" id="109484294"/>
<keyword evidence="4" id="KW-1015">Disulfide bond</keyword>
<evidence type="ECO:0000259" key="6">
    <source>
        <dbReference type="PROSITE" id="PS50923"/>
    </source>
</evidence>
<keyword evidence="3" id="KW-0732">Signal</keyword>
<dbReference type="PROSITE" id="PS50923">
    <property type="entry name" value="SUSHI"/>
    <property type="match status" value="1"/>
</dbReference>
<dbReference type="RefSeq" id="XP_019643111.1">
    <property type="nucleotide sequence ID" value="XM_019787552.1"/>
</dbReference>
<dbReference type="PANTHER" id="PTHR45785">
    <property type="entry name" value="COMPLEMENT FACTOR H-RELATED"/>
    <property type="match status" value="1"/>
</dbReference>
<evidence type="ECO:0000256" key="2">
    <source>
        <dbReference type="ARBA" id="ARBA00022659"/>
    </source>
</evidence>
<dbReference type="KEGG" id="bbel:109484294"/>
<dbReference type="PANTHER" id="PTHR45785:SF2">
    <property type="entry name" value="COMPLEMENT FACTOR H-RELATED"/>
    <property type="match status" value="1"/>
</dbReference>
<dbReference type="OrthoDB" id="6127264at2759"/>
<feature type="domain" description="Sushi" evidence="6">
    <location>
        <begin position="85"/>
        <end position="149"/>
    </location>
</feature>
<gene>
    <name evidence="8" type="primary">LOC109484294</name>
</gene>
<sequence>MVTCVDGVWFWNNLPPMECKKDCDPPPNIDDTIIDCVAPFKHGDECNYECKNGFCPDPDGGTGNMATCEDGVWVWDNPPPIECKKDCDPPPNIDNTIIDCVAPYKHGDECNYECKNGFCPDPDGGTGNKATCEDGVWVWDNPPPIECKKDCGAPPVLDNANQNGCVAPYKHGDECNYHCIAGFCPDPDGGAGDMVTCEDGVWVWDNPPPIECKMDCGPPPVLANTNRGGCVAPYKHGDKCNYHCIAGFCPDPDGGTGNMVTCDDGIWVWNNFPMWIVAHHQCYPTPSEADVSPPTNMGTSVTTIASPGSVRIQTAAPATW</sequence>
<dbReference type="Proteomes" id="UP000515135">
    <property type="component" value="Unplaced"/>
</dbReference>
<evidence type="ECO:0000256" key="1">
    <source>
        <dbReference type="ARBA" id="ARBA00004328"/>
    </source>
</evidence>
<proteinExistence type="predicted"/>
<evidence type="ECO:0000256" key="3">
    <source>
        <dbReference type="ARBA" id="ARBA00022729"/>
    </source>
</evidence>